<keyword evidence="2" id="KW-1185">Reference proteome</keyword>
<accession>A0A9Q9MKA4</accession>
<dbReference type="RefSeq" id="WP_033360875.1">
    <property type="nucleotide sequence ID" value="NZ_CP073767.1"/>
</dbReference>
<dbReference type="AlphaFoldDB" id="A0A9Q9MKA4"/>
<dbReference type="Proteomes" id="UP001058003">
    <property type="component" value="Chromosome"/>
</dbReference>
<dbReference type="InterPro" id="IPR032710">
    <property type="entry name" value="NTF2-like_dom_sf"/>
</dbReference>
<sequence length="132" mass="15092">MEQALVDGMWAYLNAGSAMDVDALDRLYDPDFENVRVDREGRTVTLTKDQFMARFRALREQGRRIGEPADDVTFPATTDLGGQAAAIMMRRVKDGEPVLYAFIWRMADGRPTTILRELTFDRDVSDLLRMTR</sequence>
<dbReference type="KEGG" id="daur:Daura_17345"/>
<dbReference type="SUPFAM" id="SSF54427">
    <property type="entry name" value="NTF2-like"/>
    <property type="match status" value="1"/>
</dbReference>
<gene>
    <name evidence="1" type="ORF">Daura_17345</name>
</gene>
<dbReference type="EMBL" id="CP073767">
    <property type="protein sequence ID" value="UWZ57775.1"/>
    <property type="molecule type" value="Genomic_DNA"/>
</dbReference>
<evidence type="ECO:0000313" key="2">
    <source>
        <dbReference type="Proteomes" id="UP001058003"/>
    </source>
</evidence>
<organism evidence="1 2">
    <name type="scientific">Dactylosporangium aurantiacum</name>
    <dbReference type="NCBI Taxonomy" id="35754"/>
    <lineage>
        <taxon>Bacteria</taxon>
        <taxon>Bacillati</taxon>
        <taxon>Actinomycetota</taxon>
        <taxon>Actinomycetes</taxon>
        <taxon>Micromonosporales</taxon>
        <taxon>Micromonosporaceae</taxon>
        <taxon>Dactylosporangium</taxon>
    </lineage>
</organism>
<proteinExistence type="predicted"/>
<dbReference type="Gene3D" id="3.10.450.50">
    <property type="match status" value="1"/>
</dbReference>
<evidence type="ECO:0000313" key="1">
    <source>
        <dbReference type="EMBL" id="UWZ57775.1"/>
    </source>
</evidence>
<reference evidence="1" key="1">
    <citation type="submission" date="2021-04" db="EMBL/GenBank/DDBJ databases">
        <title>Dactylosporangium aurantiacum NRRL B-8018 full assembly.</title>
        <authorList>
            <person name="Hartkoorn R.C."/>
            <person name="Beaudoing E."/>
            <person name="Hot D."/>
        </authorList>
    </citation>
    <scope>NUCLEOTIDE SEQUENCE</scope>
    <source>
        <strain evidence="1">NRRL B-8018</strain>
    </source>
</reference>
<protein>
    <submittedName>
        <fullName evidence="1">DUF4440 domain-containing protein</fullName>
    </submittedName>
</protein>
<dbReference type="OrthoDB" id="2988760at2"/>
<name>A0A9Q9MKA4_9ACTN</name>